<evidence type="ECO:0000256" key="8">
    <source>
        <dbReference type="ARBA" id="ARBA00022777"/>
    </source>
</evidence>
<dbReference type="GO" id="GO:0016036">
    <property type="term" value="P:cellular response to phosphate starvation"/>
    <property type="evidence" value="ECO:0007669"/>
    <property type="project" value="TreeGrafter"/>
</dbReference>
<evidence type="ECO:0000259" key="14">
    <source>
        <dbReference type="PROSITE" id="PS50109"/>
    </source>
</evidence>
<dbReference type="InterPro" id="IPR050351">
    <property type="entry name" value="BphY/WalK/GraS-like"/>
</dbReference>
<sequence>MKKINNFTYRKLRDKYEFIKREKNTEAYLKYKLYIMLAIYTGIVLVLMFMADYTFSNFSNPLVKWLKLRRDVLFFLVFIIGYITIFNFYWKKPWNYLREIINATHTIYQQNDELVELSKPLKEIEQQMNQIKMSVLLSQQAVKEAENKKNNLVMYLAHDIRTPLTSVIGYLSLLKEIPDMDNSQKSKYTEVALDKAQYLEKLINELFEITRYNSNQIKINFEKVDLYYMLLQLKDEFYPLLSEKGNRAILKANESLTIKADSEKLARVFNNILKNAIAYSYPNTEIIISAVHKDSKVDIAFRNYGQTIPEEQLSAIFEKFNRLDEARKSDMGGAGLGLSIAKEIINLHGGDITVQSKDEVTTFTISLPTSI</sequence>
<dbReference type="Gene3D" id="1.10.287.130">
    <property type="match status" value="1"/>
</dbReference>
<dbReference type="SMART" id="SM00387">
    <property type="entry name" value="HATPase_c"/>
    <property type="match status" value="1"/>
</dbReference>
<keyword evidence="10 13" id="KW-1133">Transmembrane helix</keyword>
<comment type="caution">
    <text evidence="15">The sequence shown here is derived from an EMBL/GenBank/DDBJ whole genome shotgun (WGS) entry which is preliminary data.</text>
</comment>
<feature type="transmembrane region" description="Helical" evidence="13">
    <location>
        <begin position="31"/>
        <end position="51"/>
    </location>
</feature>
<evidence type="ECO:0000256" key="7">
    <source>
        <dbReference type="ARBA" id="ARBA00022741"/>
    </source>
</evidence>
<evidence type="ECO:0000256" key="5">
    <source>
        <dbReference type="ARBA" id="ARBA00022679"/>
    </source>
</evidence>
<dbReference type="InterPro" id="IPR004358">
    <property type="entry name" value="Sig_transdc_His_kin-like_C"/>
</dbReference>
<feature type="domain" description="Histidine kinase" evidence="14">
    <location>
        <begin position="155"/>
        <end position="371"/>
    </location>
</feature>
<evidence type="ECO:0000313" key="16">
    <source>
        <dbReference type="EMBL" id="HBH2622523.1"/>
    </source>
</evidence>
<keyword evidence="11" id="KW-0902">Two-component regulatory system</keyword>
<dbReference type="Gene3D" id="3.30.565.10">
    <property type="entry name" value="Histidine kinase-like ATPase, C-terminal domain"/>
    <property type="match status" value="1"/>
</dbReference>
<reference evidence="15" key="1">
    <citation type="journal article" date="2018" name="Genome Biol.">
        <title>SKESA: strategic k-mer extension for scrupulous assemblies.</title>
        <authorList>
            <person name="Souvorov A."/>
            <person name="Agarwala R."/>
            <person name="Lipman D.J."/>
        </authorList>
    </citation>
    <scope>NUCLEOTIDE SEQUENCE</scope>
    <source>
        <strain evidence="15">Clostridioides</strain>
    </source>
</reference>
<evidence type="ECO:0000256" key="13">
    <source>
        <dbReference type="SAM" id="Phobius"/>
    </source>
</evidence>
<protein>
    <recommendedName>
        <fullName evidence="3">histidine kinase</fullName>
        <ecNumber evidence="3">2.7.13.3</ecNumber>
    </recommendedName>
</protein>
<dbReference type="EC" id="2.7.13.3" evidence="3"/>
<proteinExistence type="predicted"/>
<keyword evidence="7" id="KW-0547">Nucleotide-binding</keyword>
<dbReference type="GO" id="GO:0000155">
    <property type="term" value="F:phosphorelay sensor kinase activity"/>
    <property type="evidence" value="ECO:0007669"/>
    <property type="project" value="InterPro"/>
</dbReference>
<evidence type="ECO:0000256" key="2">
    <source>
        <dbReference type="ARBA" id="ARBA00004370"/>
    </source>
</evidence>
<dbReference type="PANTHER" id="PTHR45453:SF1">
    <property type="entry name" value="PHOSPHATE REGULON SENSOR PROTEIN PHOR"/>
    <property type="match status" value="1"/>
</dbReference>
<organism evidence="15 17">
    <name type="scientific">Clostridioides difficile</name>
    <name type="common">Peptoclostridium difficile</name>
    <dbReference type="NCBI Taxonomy" id="1496"/>
    <lineage>
        <taxon>Bacteria</taxon>
        <taxon>Bacillati</taxon>
        <taxon>Bacillota</taxon>
        <taxon>Clostridia</taxon>
        <taxon>Peptostreptococcales</taxon>
        <taxon>Peptostreptococcaceae</taxon>
        <taxon>Clostridioides</taxon>
    </lineage>
</organism>
<evidence type="ECO:0000256" key="11">
    <source>
        <dbReference type="ARBA" id="ARBA00023012"/>
    </source>
</evidence>
<evidence type="ECO:0000256" key="1">
    <source>
        <dbReference type="ARBA" id="ARBA00000085"/>
    </source>
</evidence>
<dbReference type="SUPFAM" id="SSF55874">
    <property type="entry name" value="ATPase domain of HSP90 chaperone/DNA topoisomerase II/histidine kinase"/>
    <property type="match status" value="1"/>
</dbReference>
<keyword evidence="5" id="KW-0808">Transferase</keyword>
<dbReference type="Pfam" id="PF02518">
    <property type="entry name" value="HATPase_c"/>
    <property type="match status" value="1"/>
</dbReference>
<dbReference type="SMART" id="SM00388">
    <property type="entry name" value="HisKA"/>
    <property type="match status" value="1"/>
</dbReference>
<gene>
    <name evidence="15" type="ORF">KRQ00_001896</name>
    <name evidence="16" type="ORF">KRQ00_004402</name>
</gene>
<dbReference type="SUPFAM" id="SSF47384">
    <property type="entry name" value="Homodimeric domain of signal transducing histidine kinase"/>
    <property type="match status" value="1"/>
</dbReference>
<reference evidence="15" key="2">
    <citation type="submission" date="2021-06" db="EMBL/GenBank/DDBJ databases">
        <authorList>
            <consortium name="NCBI Pathogen Detection Project"/>
        </authorList>
    </citation>
    <scope>NUCLEOTIDE SEQUENCE</scope>
    <source>
        <strain evidence="15">Clostridioides</strain>
    </source>
</reference>
<dbReference type="PANTHER" id="PTHR45453">
    <property type="entry name" value="PHOSPHATE REGULON SENSOR PROTEIN PHOR"/>
    <property type="match status" value="1"/>
</dbReference>
<evidence type="ECO:0000256" key="10">
    <source>
        <dbReference type="ARBA" id="ARBA00022989"/>
    </source>
</evidence>
<dbReference type="InterPro" id="IPR036097">
    <property type="entry name" value="HisK_dim/P_sf"/>
</dbReference>
<dbReference type="GO" id="GO:0004721">
    <property type="term" value="F:phosphoprotein phosphatase activity"/>
    <property type="evidence" value="ECO:0007669"/>
    <property type="project" value="TreeGrafter"/>
</dbReference>
<dbReference type="RefSeq" id="WP_021388285.1">
    <property type="nucleotide sequence ID" value="NZ_AP025558.1"/>
</dbReference>
<accession>A0A9P3YQG4</accession>
<dbReference type="InterPro" id="IPR036890">
    <property type="entry name" value="HATPase_C_sf"/>
</dbReference>
<dbReference type="AlphaFoldDB" id="A0A9P3YQG4"/>
<evidence type="ECO:0000256" key="6">
    <source>
        <dbReference type="ARBA" id="ARBA00022692"/>
    </source>
</evidence>
<comment type="subcellular location">
    <subcellularLocation>
        <location evidence="2">Membrane</location>
    </subcellularLocation>
</comment>
<keyword evidence="8 15" id="KW-0418">Kinase</keyword>
<evidence type="ECO:0000256" key="9">
    <source>
        <dbReference type="ARBA" id="ARBA00022840"/>
    </source>
</evidence>
<dbReference type="InterPro" id="IPR003661">
    <property type="entry name" value="HisK_dim/P_dom"/>
</dbReference>
<evidence type="ECO:0000313" key="15">
    <source>
        <dbReference type="EMBL" id="HBH2620134.1"/>
    </source>
</evidence>
<dbReference type="Pfam" id="PF00512">
    <property type="entry name" value="HisKA"/>
    <property type="match status" value="1"/>
</dbReference>
<dbReference type="EMBL" id="DAEQIJ010000008">
    <property type="protein sequence ID" value="HBH2620134.1"/>
    <property type="molecule type" value="Genomic_DNA"/>
</dbReference>
<dbReference type="PRINTS" id="PR00344">
    <property type="entry name" value="BCTRLSENSOR"/>
</dbReference>
<dbReference type="Proteomes" id="UP000879542">
    <property type="component" value="Unassembled WGS sequence"/>
</dbReference>
<dbReference type="GO" id="GO:0005886">
    <property type="term" value="C:plasma membrane"/>
    <property type="evidence" value="ECO:0007669"/>
    <property type="project" value="TreeGrafter"/>
</dbReference>
<comment type="catalytic activity">
    <reaction evidence="1">
        <text>ATP + protein L-histidine = ADP + protein N-phospho-L-histidine.</text>
        <dbReference type="EC" id="2.7.13.3"/>
    </reaction>
</comment>
<evidence type="ECO:0000256" key="12">
    <source>
        <dbReference type="ARBA" id="ARBA00023136"/>
    </source>
</evidence>
<evidence type="ECO:0000256" key="3">
    <source>
        <dbReference type="ARBA" id="ARBA00012438"/>
    </source>
</evidence>
<dbReference type="GO" id="GO:0005524">
    <property type="term" value="F:ATP binding"/>
    <property type="evidence" value="ECO:0007669"/>
    <property type="project" value="UniProtKB-KW"/>
</dbReference>
<dbReference type="CDD" id="cd00082">
    <property type="entry name" value="HisKA"/>
    <property type="match status" value="1"/>
</dbReference>
<evidence type="ECO:0000313" key="17">
    <source>
        <dbReference type="Proteomes" id="UP000879542"/>
    </source>
</evidence>
<dbReference type="FunFam" id="3.30.565.10:FF:000013">
    <property type="entry name" value="Two-component sensor histidine kinase"/>
    <property type="match status" value="1"/>
</dbReference>
<keyword evidence="12 13" id="KW-0472">Membrane</keyword>
<dbReference type="InterPro" id="IPR005467">
    <property type="entry name" value="His_kinase_dom"/>
</dbReference>
<keyword evidence="6 13" id="KW-0812">Transmembrane</keyword>
<keyword evidence="9" id="KW-0067">ATP-binding</keyword>
<feature type="transmembrane region" description="Helical" evidence="13">
    <location>
        <begin position="71"/>
        <end position="90"/>
    </location>
</feature>
<dbReference type="EMBL" id="DAEQIJ010000072">
    <property type="protein sequence ID" value="HBH2622523.1"/>
    <property type="molecule type" value="Genomic_DNA"/>
</dbReference>
<keyword evidence="4" id="KW-0597">Phosphoprotein</keyword>
<dbReference type="PROSITE" id="PS50109">
    <property type="entry name" value="HIS_KIN"/>
    <property type="match status" value="1"/>
</dbReference>
<name>A0A9P3YQG4_CLODI</name>
<evidence type="ECO:0000256" key="4">
    <source>
        <dbReference type="ARBA" id="ARBA00022553"/>
    </source>
</evidence>
<dbReference type="InterPro" id="IPR003594">
    <property type="entry name" value="HATPase_dom"/>
</dbReference>